<dbReference type="PATRIC" id="fig|1401685.3.peg.219"/>
<evidence type="ECO:0000256" key="8">
    <source>
        <dbReference type="ARBA" id="ARBA00022884"/>
    </source>
</evidence>
<feature type="active site" description="Proton donor" evidence="13">
    <location>
        <position position="104"/>
    </location>
</feature>
<dbReference type="PANTHER" id="PTHR45846:SF1">
    <property type="entry name" value="TRNA-DIHYDROURIDINE(47) SYNTHASE [NAD(P)(+)]-LIKE"/>
    <property type="match status" value="1"/>
</dbReference>
<feature type="binding site" evidence="14">
    <location>
        <position position="173"/>
    </location>
    <ligand>
        <name>FMN</name>
        <dbReference type="ChEBI" id="CHEBI:58210"/>
    </ligand>
</feature>
<comment type="similarity">
    <text evidence="12">Belongs to the dus family.</text>
</comment>
<keyword evidence="7" id="KW-0521">NADP</keyword>
<name>W2V2D4_9RICK</name>
<keyword evidence="17" id="KW-1185">Reference proteome</keyword>
<dbReference type="EMBL" id="AXCJ01000001">
    <property type="protein sequence ID" value="ETO91812.1"/>
    <property type="molecule type" value="Genomic_DNA"/>
</dbReference>
<keyword evidence="4 12" id="KW-0285">Flavoprotein</keyword>
<sequence length="322" mass="36288">MLYKKIKIGNSLIDNVILAPLSGVTDYPFRSIVKEIGADLLISEMIVSDATVRKTEDMFKKAKKTPFKGFEAVQLTGHDPHIMGEAAKLHEDNGSSMIDINFGCPVRKVVNGYAGSALMKDPIKACDIIKKTVQAVKIPVTLKMRMGWDHNSLNAPLLAKIAEESGIQMITIHGRTRCQMFKGKADWSFIKKVKDKVNIPVIVNGDIKTKEDAEKALKESQADGVMIGRATYGNPWLIDEITQFFKNKKSDNSIPILKKRETIIKHFNMMLDFYGKDYGIKISRKHLFWYSNSLKNSAKFKLDISKDNCHISVIEKINSFFV</sequence>
<dbReference type="STRING" id="1401685.P857_990"/>
<evidence type="ECO:0000256" key="10">
    <source>
        <dbReference type="ARBA" id="ARBA00048205"/>
    </source>
</evidence>
<gene>
    <name evidence="16" type="primary">nifR</name>
    <name evidence="16" type="ORF">P857_990</name>
</gene>
<keyword evidence="8" id="KW-0694">RNA-binding</keyword>
<dbReference type="InterPro" id="IPR013785">
    <property type="entry name" value="Aldolase_TIM"/>
</dbReference>
<protein>
    <recommendedName>
        <fullName evidence="12">tRNA-dihydrouridine synthase</fullName>
        <ecNumber evidence="12">1.3.1.-</ecNumber>
    </recommendedName>
</protein>
<evidence type="ECO:0000256" key="4">
    <source>
        <dbReference type="ARBA" id="ARBA00022630"/>
    </source>
</evidence>
<evidence type="ECO:0000256" key="13">
    <source>
        <dbReference type="PIRSR" id="PIRSR006621-1"/>
    </source>
</evidence>
<comment type="caution">
    <text evidence="16">The sequence shown here is derived from an EMBL/GenBank/DDBJ whole genome shotgun (WGS) entry which is preliminary data.</text>
</comment>
<dbReference type="Gene3D" id="3.20.20.70">
    <property type="entry name" value="Aldolase class I"/>
    <property type="match status" value="1"/>
</dbReference>
<comment type="function">
    <text evidence="2 12">Catalyzes the synthesis of 5,6-dihydrouridine (D), a modified base found in the D-loop of most tRNAs, via the reduction of the C5-C6 double bond in target uridines.</text>
</comment>
<keyword evidence="5 12" id="KW-0288">FMN</keyword>
<evidence type="ECO:0000256" key="3">
    <source>
        <dbReference type="ARBA" id="ARBA00022555"/>
    </source>
</evidence>
<keyword evidence="9 12" id="KW-0560">Oxidoreductase</keyword>
<dbReference type="PANTHER" id="PTHR45846">
    <property type="entry name" value="TRNA-DIHYDROURIDINE(47) SYNTHASE [NAD(P)(+)]-LIKE"/>
    <property type="match status" value="1"/>
</dbReference>
<organism evidence="16 17">
    <name type="scientific">Candidatus Xenolissoclinum pacificiensis L6</name>
    <dbReference type="NCBI Taxonomy" id="1401685"/>
    <lineage>
        <taxon>Bacteria</taxon>
        <taxon>Pseudomonadati</taxon>
        <taxon>Pseudomonadota</taxon>
        <taxon>Alphaproteobacteria</taxon>
        <taxon>Rickettsiales</taxon>
        <taxon>Anaplasmataceae</taxon>
        <taxon>Candidatus Xenolissoclinum</taxon>
    </lineage>
</organism>
<evidence type="ECO:0000256" key="11">
    <source>
        <dbReference type="ARBA" id="ARBA00048802"/>
    </source>
</evidence>
<keyword evidence="14" id="KW-0547">Nucleotide-binding</keyword>
<dbReference type="AlphaFoldDB" id="W2V2D4"/>
<evidence type="ECO:0000256" key="14">
    <source>
        <dbReference type="PIRSR" id="PIRSR006621-2"/>
    </source>
</evidence>
<keyword evidence="3" id="KW-0820">tRNA-binding</keyword>
<evidence type="ECO:0000256" key="6">
    <source>
        <dbReference type="ARBA" id="ARBA00022694"/>
    </source>
</evidence>
<dbReference type="NCBIfam" id="TIGR00737">
    <property type="entry name" value="nifR3_yhdG"/>
    <property type="match status" value="1"/>
</dbReference>
<evidence type="ECO:0000259" key="15">
    <source>
        <dbReference type="Pfam" id="PF01207"/>
    </source>
</evidence>
<reference evidence="16 17" key="1">
    <citation type="journal article" date="2013" name="PLoS ONE">
        <title>Bacterial endosymbiosis in a chordate host: long-term co-evolution and conservation of secondary metabolism.</title>
        <authorList>
            <person name="Kwan J.C."/>
            <person name="Schmidt E.W."/>
        </authorList>
    </citation>
    <scope>NUCLEOTIDE SEQUENCE [LARGE SCALE GENOMIC DNA]</scope>
    <source>
        <strain evidence="17">L6</strain>
    </source>
</reference>
<evidence type="ECO:0000313" key="16">
    <source>
        <dbReference type="EMBL" id="ETO91812.1"/>
    </source>
</evidence>
<feature type="binding site" evidence="14">
    <location>
        <position position="143"/>
    </location>
    <ligand>
        <name>FMN</name>
        <dbReference type="ChEBI" id="CHEBI:58210"/>
    </ligand>
</feature>
<dbReference type="SUPFAM" id="SSF51395">
    <property type="entry name" value="FMN-linked oxidoreductases"/>
    <property type="match status" value="1"/>
</dbReference>
<evidence type="ECO:0000256" key="5">
    <source>
        <dbReference type="ARBA" id="ARBA00022643"/>
    </source>
</evidence>
<evidence type="ECO:0000256" key="7">
    <source>
        <dbReference type="ARBA" id="ARBA00022857"/>
    </source>
</evidence>
<comment type="catalytic activity">
    <reaction evidence="11">
        <text>a 5,6-dihydrouridine in tRNA + NAD(+) = a uridine in tRNA + NADH + H(+)</text>
        <dbReference type="Rhea" id="RHEA:54452"/>
        <dbReference type="Rhea" id="RHEA-COMP:13339"/>
        <dbReference type="Rhea" id="RHEA-COMP:13887"/>
        <dbReference type="ChEBI" id="CHEBI:15378"/>
        <dbReference type="ChEBI" id="CHEBI:57540"/>
        <dbReference type="ChEBI" id="CHEBI:57945"/>
        <dbReference type="ChEBI" id="CHEBI:65315"/>
        <dbReference type="ChEBI" id="CHEBI:74443"/>
    </reaction>
</comment>
<proteinExistence type="inferred from homology"/>
<evidence type="ECO:0000256" key="9">
    <source>
        <dbReference type="ARBA" id="ARBA00023002"/>
    </source>
</evidence>
<dbReference type="InterPro" id="IPR001269">
    <property type="entry name" value="DUS_fam"/>
</dbReference>
<dbReference type="GO" id="GO:0000049">
    <property type="term" value="F:tRNA binding"/>
    <property type="evidence" value="ECO:0007669"/>
    <property type="project" value="UniProtKB-KW"/>
</dbReference>
<feature type="binding site" evidence="14">
    <location>
        <position position="74"/>
    </location>
    <ligand>
        <name>FMN</name>
        <dbReference type="ChEBI" id="CHEBI:58210"/>
    </ligand>
</feature>
<dbReference type="EC" id="1.3.1.-" evidence="12"/>
<accession>W2V2D4</accession>
<dbReference type="Pfam" id="PF01207">
    <property type="entry name" value="Dus"/>
    <property type="match status" value="1"/>
</dbReference>
<dbReference type="GO" id="GO:0050660">
    <property type="term" value="F:flavin adenine dinucleotide binding"/>
    <property type="evidence" value="ECO:0007669"/>
    <property type="project" value="InterPro"/>
</dbReference>
<keyword evidence="6 12" id="KW-0819">tRNA processing</keyword>
<evidence type="ECO:0000313" key="17">
    <source>
        <dbReference type="Proteomes" id="UP000018951"/>
    </source>
</evidence>
<dbReference type="InterPro" id="IPR004652">
    <property type="entry name" value="DusB-like"/>
</dbReference>
<evidence type="ECO:0000256" key="1">
    <source>
        <dbReference type="ARBA" id="ARBA00001917"/>
    </source>
</evidence>
<evidence type="ECO:0000256" key="2">
    <source>
        <dbReference type="ARBA" id="ARBA00002790"/>
    </source>
</evidence>
<comment type="catalytic activity">
    <reaction evidence="10">
        <text>a 5,6-dihydrouridine in tRNA + NADP(+) = a uridine in tRNA + NADPH + H(+)</text>
        <dbReference type="Rhea" id="RHEA:23624"/>
        <dbReference type="Rhea" id="RHEA-COMP:13339"/>
        <dbReference type="Rhea" id="RHEA-COMP:13887"/>
        <dbReference type="ChEBI" id="CHEBI:15378"/>
        <dbReference type="ChEBI" id="CHEBI:57783"/>
        <dbReference type="ChEBI" id="CHEBI:58349"/>
        <dbReference type="ChEBI" id="CHEBI:65315"/>
        <dbReference type="ChEBI" id="CHEBI:74443"/>
    </reaction>
</comment>
<dbReference type="Proteomes" id="UP000018951">
    <property type="component" value="Unassembled WGS sequence"/>
</dbReference>
<dbReference type="Gene3D" id="1.10.1200.80">
    <property type="entry name" value="Putative flavin oxidoreducatase, domain 2"/>
    <property type="match status" value="1"/>
</dbReference>
<dbReference type="InterPro" id="IPR018517">
    <property type="entry name" value="tRNA_hU_synthase_CS"/>
</dbReference>
<feature type="domain" description="DUS-like FMN-binding" evidence="15">
    <location>
        <begin position="17"/>
        <end position="304"/>
    </location>
</feature>
<dbReference type="PIRSF" id="PIRSF006621">
    <property type="entry name" value="Dus"/>
    <property type="match status" value="1"/>
</dbReference>
<dbReference type="InterPro" id="IPR035587">
    <property type="entry name" value="DUS-like_FMN-bd"/>
</dbReference>
<dbReference type="PROSITE" id="PS01136">
    <property type="entry name" value="UPF0034"/>
    <property type="match status" value="1"/>
</dbReference>
<dbReference type="CDD" id="cd02801">
    <property type="entry name" value="DUS_like_FMN"/>
    <property type="match status" value="1"/>
</dbReference>
<evidence type="ECO:0000256" key="12">
    <source>
        <dbReference type="PIRNR" id="PIRNR006621"/>
    </source>
</evidence>
<dbReference type="InterPro" id="IPR024036">
    <property type="entry name" value="tRNA-dHydroUridine_Synthase_C"/>
</dbReference>
<comment type="cofactor">
    <cofactor evidence="1 12 14">
        <name>FMN</name>
        <dbReference type="ChEBI" id="CHEBI:58210"/>
    </cofactor>
</comment>
<dbReference type="GO" id="GO:0017150">
    <property type="term" value="F:tRNA dihydrouridine synthase activity"/>
    <property type="evidence" value="ECO:0007669"/>
    <property type="project" value="InterPro"/>
</dbReference>
<feature type="binding site" evidence="14">
    <location>
        <begin position="228"/>
        <end position="229"/>
    </location>
    <ligand>
        <name>FMN</name>
        <dbReference type="ChEBI" id="CHEBI:58210"/>
    </ligand>
</feature>